<feature type="chain" id="PRO_5031105438" evidence="1">
    <location>
        <begin position="20"/>
        <end position="235"/>
    </location>
</feature>
<sequence length="235" mass="26516">MRSITKLALGLVVVTPVQAMEQHMDAMPVAKLAVDHLEQRFDGDDQVLSWELEGTYGNDLHKAVLKSSGERADGGPTESSETQLLYRRMVSEFFDWQAGVRHDDQPGPSRSYAVLGLKGLAPQWIELDTNLFVSERGDASLRVEAEYELLLTRRWVLEPKLEYDLALDDDRDLGVGAGGSTLEAGLRLNYRVNPQFSPYVGYVWEKTYGRSADWLRADGEHDEEGAWVLGLRFWL</sequence>
<feature type="signal peptide" evidence="1">
    <location>
        <begin position="1"/>
        <end position="19"/>
    </location>
</feature>
<dbReference type="InterPro" id="IPR007939">
    <property type="entry name" value="Cu-R_B_prcur"/>
</dbReference>
<dbReference type="Proteomes" id="UP000557193">
    <property type="component" value="Unassembled WGS sequence"/>
</dbReference>
<dbReference type="Pfam" id="PF05275">
    <property type="entry name" value="CopB"/>
    <property type="match status" value="1"/>
</dbReference>
<dbReference type="GO" id="GO:0005507">
    <property type="term" value="F:copper ion binding"/>
    <property type="evidence" value="ECO:0007669"/>
    <property type="project" value="InterPro"/>
</dbReference>
<dbReference type="RefSeq" id="WP_184684680.1">
    <property type="nucleotide sequence ID" value="NZ_JACHLL010000006.1"/>
</dbReference>
<gene>
    <name evidence="2" type="ORF">HNP49_003048</name>
</gene>
<evidence type="ECO:0000313" key="3">
    <source>
        <dbReference type="Proteomes" id="UP000557193"/>
    </source>
</evidence>
<organism evidence="2 3">
    <name type="scientific">Pseudomonas fluvialis</name>
    <dbReference type="NCBI Taxonomy" id="1793966"/>
    <lineage>
        <taxon>Bacteria</taxon>
        <taxon>Pseudomonadati</taxon>
        <taxon>Pseudomonadota</taxon>
        <taxon>Gammaproteobacteria</taxon>
        <taxon>Pseudomonadales</taxon>
        <taxon>Pseudomonadaceae</taxon>
        <taxon>Pseudomonas</taxon>
    </lineage>
</organism>
<keyword evidence="3" id="KW-1185">Reference proteome</keyword>
<evidence type="ECO:0000256" key="1">
    <source>
        <dbReference type="SAM" id="SignalP"/>
    </source>
</evidence>
<protein>
    <submittedName>
        <fullName evidence="2">Copper resistance protein B</fullName>
    </submittedName>
</protein>
<dbReference type="GO" id="GO:0009279">
    <property type="term" value="C:cell outer membrane"/>
    <property type="evidence" value="ECO:0007669"/>
    <property type="project" value="InterPro"/>
</dbReference>
<proteinExistence type="predicted"/>
<name>A0A7X0EVJ3_9PSED</name>
<keyword evidence="1" id="KW-0732">Signal</keyword>
<reference evidence="2 3" key="1">
    <citation type="submission" date="2020-08" db="EMBL/GenBank/DDBJ databases">
        <title>Functional genomics of gut bacteria from endangered species of beetles.</title>
        <authorList>
            <person name="Carlos-Shanley C."/>
        </authorList>
    </citation>
    <scope>NUCLEOTIDE SEQUENCE [LARGE SCALE GENOMIC DNA]</scope>
    <source>
        <strain evidence="2 3">S00202</strain>
    </source>
</reference>
<accession>A0A7X0EVJ3</accession>
<dbReference type="AlphaFoldDB" id="A0A7X0EVJ3"/>
<dbReference type="EMBL" id="JACHLL010000006">
    <property type="protein sequence ID" value="MBB6342860.1"/>
    <property type="molecule type" value="Genomic_DNA"/>
</dbReference>
<evidence type="ECO:0000313" key="2">
    <source>
        <dbReference type="EMBL" id="MBB6342860.1"/>
    </source>
</evidence>
<comment type="caution">
    <text evidence="2">The sequence shown here is derived from an EMBL/GenBank/DDBJ whole genome shotgun (WGS) entry which is preliminary data.</text>
</comment>
<dbReference type="GO" id="GO:0006878">
    <property type="term" value="P:intracellular copper ion homeostasis"/>
    <property type="evidence" value="ECO:0007669"/>
    <property type="project" value="InterPro"/>
</dbReference>